<dbReference type="InterPro" id="IPR003346">
    <property type="entry name" value="Transposase_20"/>
</dbReference>
<feature type="domain" description="Transposase IS110-like N-terminal" evidence="1">
    <location>
        <begin position="18"/>
        <end position="162"/>
    </location>
</feature>
<gene>
    <name evidence="3" type="ORF">C666_18740</name>
</gene>
<dbReference type="InterPro" id="IPR002525">
    <property type="entry name" value="Transp_IS110-like_N"/>
</dbReference>
<accession>N6XPD1</accession>
<evidence type="ECO:0000259" key="1">
    <source>
        <dbReference type="Pfam" id="PF01548"/>
    </source>
</evidence>
<sequence>MSKKGKAIGLPIVNTRAAGIDIGSRIQVAAVPPELSDDPVQTFQSFTADIERMADWLISVGVTTVAMESTGVYWIPVYEILEERGLAVVLANARDCKTVPGRKSDVNDAQWLQRLHACGLLRASFRPSRDIAALRAYMRIRDRHLEYAAAHMQHMQKALTLMNLQLHHVLSDISGVTGLRIIRAIVAGEQDPDVLSAMRDVRCRESLETIRSALVGNYQPEHIFALSQALLLFDAYQERIADCDRQLERALQLLNVDKAMPETPLAKPRTKTKQVNAPKFDVRAMLYQLTGIDLTLIHGIGSSVALSLIAECGTDLSRWPTEKHFTSWLCLSPGCKISGGKVLSSHTRKSNSRVACQLRLVASTVGRTETALGAFYRRLAARIGKAKAVTATARKIAILFYRAMRFGMRYEDPGADQYEQRYRERVVKQLQRRAAHFGFSLQPAEMGVS</sequence>
<evidence type="ECO:0000259" key="2">
    <source>
        <dbReference type="Pfam" id="PF02371"/>
    </source>
</evidence>
<organism evidence="3 4">
    <name type="scientific">Thauera linaloolentis (strain DSM 12138 / JCM 21573 / CCUG 41526 / CIP 105981 / IAM 15112 / NBRC 102519 / 47Lol)</name>
    <dbReference type="NCBI Taxonomy" id="1123367"/>
    <lineage>
        <taxon>Bacteria</taxon>
        <taxon>Pseudomonadati</taxon>
        <taxon>Pseudomonadota</taxon>
        <taxon>Betaproteobacteria</taxon>
        <taxon>Rhodocyclales</taxon>
        <taxon>Zoogloeaceae</taxon>
        <taxon>Thauera</taxon>
    </lineage>
</organism>
<dbReference type="eggNOG" id="COG3547">
    <property type="taxonomic scope" value="Bacteria"/>
</dbReference>
<dbReference type="GO" id="GO:0004803">
    <property type="term" value="F:transposase activity"/>
    <property type="evidence" value="ECO:0007669"/>
    <property type="project" value="InterPro"/>
</dbReference>
<dbReference type="PANTHER" id="PTHR33055:SF13">
    <property type="entry name" value="TRANSPOSASE"/>
    <property type="match status" value="1"/>
</dbReference>
<evidence type="ECO:0000313" key="4">
    <source>
        <dbReference type="Proteomes" id="UP000013232"/>
    </source>
</evidence>
<dbReference type="Proteomes" id="UP000013232">
    <property type="component" value="Unassembled WGS sequence"/>
</dbReference>
<proteinExistence type="predicted"/>
<dbReference type="NCBIfam" id="NF033542">
    <property type="entry name" value="transpos_IS110"/>
    <property type="match status" value="1"/>
</dbReference>
<feature type="domain" description="Transposase IS116/IS110/IS902 C-terminal" evidence="2">
    <location>
        <begin position="294"/>
        <end position="376"/>
    </location>
</feature>
<dbReference type="InterPro" id="IPR047650">
    <property type="entry name" value="Transpos_IS110"/>
</dbReference>
<dbReference type="OrthoDB" id="9815354at2"/>
<dbReference type="EMBL" id="AMXE01000156">
    <property type="protein sequence ID" value="ENO83546.1"/>
    <property type="molecule type" value="Genomic_DNA"/>
</dbReference>
<dbReference type="Pfam" id="PF02371">
    <property type="entry name" value="Transposase_20"/>
    <property type="match status" value="1"/>
</dbReference>
<reference evidence="3 4" key="1">
    <citation type="submission" date="2012-09" db="EMBL/GenBank/DDBJ databases">
        <title>Draft Genome Sequences of 6 Strains from Genus Thauera.</title>
        <authorList>
            <person name="Liu B."/>
            <person name="Shapleigh J.P."/>
            <person name="Frostegard A.H."/>
        </authorList>
    </citation>
    <scope>NUCLEOTIDE SEQUENCE [LARGE SCALE GENOMIC DNA]</scope>
    <source>
        <strain evidence="4">47Lol / DSM 12138</strain>
    </source>
</reference>
<dbReference type="AlphaFoldDB" id="N6XPD1"/>
<comment type="caution">
    <text evidence="3">The sequence shown here is derived from an EMBL/GenBank/DDBJ whole genome shotgun (WGS) entry which is preliminary data.</text>
</comment>
<dbReference type="Pfam" id="PF01548">
    <property type="entry name" value="DEDD_Tnp_IS110"/>
    <property type="match status" value="1"/>
</dbReference>
<dbReference type="GO" id="GO:0003677">
    <property type="term" value="F:DNA binding"/>
    <property type="evidence" value="ECO:0007669"/>
    <property type="project" value="InterPro"/>
</dbReference>
<evidence type="ECO:0000313" key="3">
    <source>
        <dbReference type="EMBL" id="ENO83546.1"/>
    </source>
</evidence>
<dbReference type="GO" id="GO:0006313">
    <property type="term" value="P:DNA transposition"/>
    <property type="evidence" value="ECO:0007669"/>
    <property type="project" value="InterPro"/>
</dbReference>
<dbReference type="PANTHER" id="PTHR33055">
    <property type="entry name" value="TRANSPOSASE FOR INSERTION SEQUENCE ELEMENT IS1111A"/>
    <property type="match status" value="1"/>
</dbReference>
<protein>
    <submittedName>
        <fullName evidence="3">Transposase</fullName>
    </submittedName>
</protein>
<keyword evidence="4" id="KW-1185">Reference proteome</keyword>
<name>N6XPD1_THAL4</name>
<dbReference type="STRING" id="1123367.GCA_000621305_03800"/>